<dbReference type="EMBL" id="LVYU01000076">
    <property type="protein sequence ID" value="KZB02161.1"/>
    <property type="molecule type" value="Genomic_DNA"/>
</dbReference>
<accession>A0A154INK0</accession>
<feature type="chain" id="PRO_5007596334" evidence="1">
    <location>
        <begin position="20"/>
        <end position="119"/>
    </location>
</feature>
<reference evidence="2" key="1">
    <citation type="submission" date="2016-03" db="EMBL/GenBank/DDBJ databases">
        <title>Microsymbionts genomes from the relict species Vavilovia formosa.</title>
        <authorList>
            <person name="Chirak E."/>
            <person name="Kimeklis A."/>
            <person name="Kopat V."/>
            <person name="Andronov E."/>
        </authorList>
    </citation>
    <scope>NUCLEOTIDE SEQUENCE [LARGE SCALE GENOMIC DNA]</scope>
    <source>
        <strain evidence="2">Vaf12</strain>
    </source>
</reference>
<organism evidence="2">
    <name type="scientific">Rhizobium leguminosarum</name>
    <dbReference type="NCBI Taxonomy" id="384"/>
    <lineage>
        <taxon>Bacteria</taxon>
        <taxon>Pseudomonadati</taxon>
        <taxon>Pseudomonadota</taxon>
        <taxon>Alphaproteobacteria</taxon>
        <taxon>Hyphomicrobiales</taxon>
        <taxon>Rhizobiaceae</taxon>
        <taxon>Rhizobium/Agrobacterium group</taxon>
        <taxon>Rhizobium</taxon>
    </lineage>
</organism>
<comment type="caution">
    <text evidence="2">The sequence shown here is derived from an EMBL/GenBank/DDBJ whole genome shotgun (WGS) entry which is preliminary data.</text>
</comment>
<feature type="signal peptide" evidence="1">
    <location>
        <begin position="1"/>
        <end position="19"/>
    </location>
</feature>
<protein>
    <submittedName>
        <fullName evidence="2">Uncharacterized protein</fullName>
    </submittedName>
</protein>
<dbReference type="RefSeq" id="WP_062940700.1">
    <property type="nucleotide sequence ID" value="NZ_CP171844.1"/>
</dbReference>
<proteinExistence type="predicted"/>
<gene>
    <name evidence="2" type="ORF">A4A59_11430</name>
</gene>
<dbReference type="AlphaFoldDB" id="A0A154INK0"/>
<keyword evidence="1" id="KW-0732">Signal</keyword>
<name>A0A154INK0_RHILE</name>
<sequence>MHRVLTITIAAALSSLAFAGVSRAESLGMNTPQGIEQTLRSYQGNNFNVQEVYNWRNFDDETSGPHSAPQRSGQAIRGIQASIDANKSLAHRLNNEGVNIRNVVNAEQAADGSFTFYVR</sequence>
<evidence type="ECO:0000313" key="2">
    <source>
        <dbReference type="EMBL" id="KZB02161.1"/>
    </source>
</evidence>
<evidence type="ECO:0000256" key="1">
    <source>
        <dbReference type="SAM" id="SignalP"/>
    </source>
</evidence>